<feature type="transmembrane region" description="Helical" evidence="1">
    <location>
        <begin position="18"/>
        <end position="36"/>
    </location>
</feature>
<name>A0AA36F5R9_OCTVU</name>
<organism evidence="2 3">
    <name type="scientific">Octopus vulgaris</name>
    <name type="common">Common octopus</name>
    <dbReference type="NCBI Taxonomy" id="6645"/>
    <lineage>
        <taxon>Eukaryota</taxon>
        <taxon>Metazoa</taxon>
        <taxon>Spiralia</taxon>
        <taxon>Lophotrochozoa</taxon>
        <taxon>Mollusca</taxon>
        <taxon>Cephalopoda</taxon>
        <taxon>Coleoidea</taxon>
        <taxon>Octopodiformes</taxon>
        <taxon>Octopoda</taxon>
        <taxon>Incirrata</taxon>
        <taxon>Octopodidae</taxon>
        <taxon>Octopus</taxon>
    </lineage>
</organism>
<sequence length="131" mass="15207">MSKRGHEDSLFSPTAMAILYYLLTLLLVLPYNWAWYDPQLSELNSIRVNPSARDVPLNRFQNRLQTLLRQARKRGCDSKIGGLGGQCPTYHTSLDLDRWRYLDSSQSPGRRKRNIIQLKSKLQQKRGTNLM</sequence>
<dbReference type="Proteomes" id="UP001162480">
    <property type="component" value="Chromosome 5"/>
</dbReference>
<keyword evidence="1" id="KW-1133">Transmembrane helix</keyword>
<protein>
    <submittedName>
        <fullName evidence="2">Uncharacterized protein</fullName>
    </submittedName>
</protein>
<evidence type="ECO:0000313" key="3">
    <source>
        <dbReference type="Proteomes" id="UP001162480"/>
    </source>
</evidence>
<keyword evidence="1" id="KW-0472">Membrane</keyword>
<keyword evidence="3" id="KW-1185">Reference proteome</keyword>
<evidence type="ECO:0000256" key="1">
    <source>
        <dbReference type="SAM" id="Phobius"/>
    </source>
</evidence>
<keyword evidence="1" id="KW-0812">Transmembrane</keyword>
<accession>A0AA36F5R9</accession>
<proteinExistence type="predicted"/>
<dbReference type="AlphaFoldDB" id="A0AA36F5R9"/>
<gene>
    <name evidence="2" type="ORF">OCTVUL_1B006408</name>
</gene>
<evidence type="ECO:0000313" key="2">
    <source>
        <dbReference type="EMBL" id="CAI9723353.1"/>
    </source>
</evidence>
<dbReference type="EMBL" id="OX597818">
    <property type="protein sequence ID" value="CAI9723353.1"/>
    <property type="molecule type" value="Genomic_DNA"/>
</dbReference>
<reference evidence="2" key="1">
    <citation type="submission" date="2023-08" db="EMBL/GenBank/DDBJ databases">
        <authorList>
            <person name="Alioto T."/>
            <person name="Alioto T."/>
            <person name="Gomez Garrido J."/>
        </authorList>
    </citation>
    <scope>NUCLEOTIDE SEQUENCE</scope>
</reference>